<name>A0A1M6RHL9_9BACT</name>
<gene>
    <name evidence="2" type="ORF">SAMN02745108_02519</name>
    <name evidence="1" type="ORF">SAMN05720469_1045</name>
</gene>
<accession>A0A1T4R2J0</accession>
<dbReference type="Proteomes" id="UP000190449">
    <property type="component" value="Unassembled WGS sequence"/>
</dbReference>
<dbReference type="AlphaFoldDB" id="A0A1M6RHL9"/>
<reference evidence="3" key="2">
    <citation type="submission" date="2016-11" db="EMBL/GenBank/DDBJ databases">
        <authorList>
            <person name="Varghese N."/>
            <person name="Submissions S."/>
        </authorList>
    </citation>
    <scope>NUCLEOTIDE SEQUENCE [LARGE SCALE GENOMIC DNA]</scope>
    <source>
        <strain evidence="3">UWOS</strain>
    </source>
</reference>
<dbReference type="STRING" id="28122.SAMN02745108_02519"/>
<keyword evidence="3" id="KW-1185">Reference proteome</keyword>
<dbReference type="EMBL" id="FRAW01000004">
    <property type="protein sequence ID" value="SHK31942.1"/>
    <property type="molecule type" value="Genomic_DNA"/>
</dbReference>
<dbReference type="RefSeq" id="WP_073302609.1">
    <property type="nucleotide sequence ID" value="NZ_FUWU01000060.1"/>
</dbReference>
<proteinExistence type="predicted"/>
<evidence type="ECO:0000313" key="4">
    <source>
        <dbReference type="Proteomes" id="UP000190449"/>
    </source>
</evidence>
<dbReference type="EMBL" id="FUWU01000060">
    <property type="protein sequence ID" value="SKA10097.1"/>
    <property type="molecule type" value="Genomic_DNA"/>
</dbReference>
<reference evidence="1" key="1">
    <citation type="submission" date="2016-11" db="EMBL/GenBank/DDBJ databases">
        <authorList>
            <person name="Jaros S."/>
            <person name="Januszkiewicz K."/>
            <person name="Wedrychowicz H."/>
        </authorList>
    </citation>
    <scope>NUCLEOTIDE SEQUENCE [LARGE SCALE GENOMIC DNA]</scope>
    <source>
        <strain evidence="1">UWOS</strain>
    </source>
</reference>
<organism evidence="1 3">
    <name type="scientific">Fibrobacter intestinalis</name>
    <dbReference type="NCBI Taxonomy" id="28122"/>
    <lineage>
        <taxon>Bacteria</taxon>
        <taxon>Pseudomonadati</taxon>
        <taxon>Fibrobacterota</taxon>
        <taxon>Fibrobacteria</taxon>
        <taxon>Fibrobacterales</taxon>
        <taxon>Fibrobacteraceae</taxon>
        <taxon>Fibrobacter</taxon>
    </lineage>
</organism>
<sequence>MEMRLADRWRFVLDRIFVLKERVSLMKKIHFLALFAAVVFWTACSSEPMTIVTGKEFIQNRSVVADTGSVFHSSDPFVMQFRYGKAFDFSKIKWEIFNASGKVIGSKTSTVNGKQDSYTVLVSSHRHGGIANAAEIFHAKEGSFTLRFSNGDVGTVLLEKQIRVVLNSQKIDGE</sequence>
<dbReference type="Proteomes" id="UP000184275">
    <property type="component" value="Unassembled WGS sequence"/>
</dbReference>
<evidence type="ECO:0000313" key="2">
    <source>
        <dbReference type="EMBL" id="SKA10097.1"/>
    </source>
</evidence>
<reference evidence="2 4" key="3">
    <citation type="submission" date="2017-02" db="EMBL/GenBank/DDBJ databases">
        <authorList>
            <person name="Peterson S.W."/>
        </authorList>
    </citation>
    <scope>NUCLEOTIDE SEQUENCE [LARGE SCALE GENOMIC DNA]</scope>
    <source>
        <strain evidence="2 4">ATCC 43854</strain>
    </source>
</reference>
<protein>
    <submittedName>
        <fullName evidence="1">Uncharacterized protein</fullName>
    </submittedName>
</protein>
<evidence type="ECO:0000313" key="3">
    <source>
        <dbReference type="Proteomes" id="UP000184275"/>
    </source>
</evidence>
<evidence type="ECO:0000313" key="1">
    <source>
        <dbReference type="EMBL" id="SHK31942.1"/>
    </source>
</evidence>
<accession>A0A1M6RHL9</accession>